<evidence type="ECO:0000256" key="9">
    <source>
        <dbReference type="ARBA" id="ARBA00030781"/>
    </source>
</evidence>
<comment type="catalytic activity">
    <reaction evidence="11">
        <text>2 [molybdopterin-synthase sulfur-carrier protein]-C-terminal-Gly-aminoethanethioate + cyclic pyranopterin phosphate + H2O = molybdopterin + 2 [molybdopterin-synthase sulfur-carrier protein]-C-terminal Gly-Gly + 2 H(+)</text>
        <dbReference type="Rhea" id="RHEA:26333"/>
        <dbReference type="Rhea" id="RHEA-COMP:12202"/>
        <dbReference type="Rhea" id="RHEA-COMP:19907"/>
        <dbReference type="ChEBI" id="CHEBI:15377"/>
        <dbReference type="ChEBI" id="CHEBI:15378"/>
        <dbReference type="ChEBI" id="CHEBI:58698"/>
        <dbReference type="ChEBI" id="CHEBI:59648"/>
        <dbReference type="ChEBI" id="CHEBI:90778"/>
        <dbReference type="ChEBI" id="CHEBI:232372"/>
        <dbReference type="EC" id="2.8.1.12"/>
    </reaction>
</comment>
<reference evidence="12 13" key="1">
    <citation type="submission" date="2018-07" db="EMBL/GenBank/DDBJ databases">
        <title>Freshwater and sediment microbial communities from various areas in North America, analyzing microbe dynamics in response to fracking.</title>
        <authorList>
            <person name="Lamendella R."/>
        </authorList>
    </citation>
    <scope>NUCLEOTIDE SEQUENCE [LARGE SCALE GENOMIC DNA]</scope>
    <source>
        <strain evidence="12 13">105B</strain>
    </source>
</reference>
<evidence type="ECO:0000256" key="6">
    <source>
        <dbReference type="ARBA" id="ARBA00026066"/>
    </source>
</evidence>
<evidence type="ECO:0000256" key="5">
    <source>
        <dbReference type="ARBA" id="ARBA00023150"/>
    </source>
</evidence>
<dbReference type="CDD" id="cd00756">
    <property type="entry name" value="MoaE"/>
    <property type="match status" value="1"/>
</dbReference>
<dbReference type="Proteomes" id="UP000253647">
    <property type="component" value="Unassembled WGS sequence"/>
</dbReference>
<comment type="pathway">
    <text evidence="1">Cofactor biosynthesis; molybdopterin biosynthesis.</text>
</comment>
<dbReference type="Gene3D" id="3.90.1170.40">
    <property type="entry name" value="Molybdopterin biosynthesis MoaE subunit"/>
    <property type="match status" value="1"/>
</dbReference>
<dbReference type="GO" id="GO:0006777">
    <property type="term" value="P:Mo-molybdopterin cofactor biosynthetic process"/>
    <property type="evidence" value="ECO:0007669"/>
    <property type="project" value="UniProtKB-KW"/>
</dbReference>
<evidence type="ECO:0000256" key="7">
    <source>
        <dbReference type="ARBA" id="ARBA00029745"/>
    </source>
</evidence>
<dbReference type="InterPro" id="IPR003448">
    <property type="entry name" value="Mopterin_biosynth_MoaE"/>
</dbReference>
<dbReference type="AlphaFoldDB" id="A0A368XGR5"/>
<dbReference type="GO" id="GO:0030366">
    <property type="term" value="F:molybdopterin synthase activity"/>
    <property type="evidence" value="ECO:0007669"/>
    <property type="project" value="UniProtKB-EC"/>
</dbReference>
<dbReference type="PANTHER" id="PTHR23404">
    <property type="entry name" value="MOLYBDOPTERIN SYNTHASE RELATED"/>
    <property type="match status" value="1"/>
</dbReference>
<dbReference type="GeneID" id="31819914"/>
<name>A0A368XGR5_MARNT</name>
<comment type="subunit">
    <text evidence="6">Heterotetramer of 2 MoaD subunits and 2 MoaE subunits. Also stable as homodimer. The enzyme changes between these two forms during catalysis.</text>
</comment>
<dbReference type="EMBL" id="QPJI01000009">
    <property type="protein sequence ID" value="RCW67153.1"/>
    <property type="molecule type" value="Genomic_DNA"/>
</dbReference>
<evidence type="ECO:0000256" key="1">
    <source>
        <dbReference type="ARBA" id="ARBA00005046"/>
    </source>
</evidence>
<evidence type="ECO:0000313" key="13">
    <source>
        <dbReference type="Proteomes" id="UP000253647"/>
    </source>
</evidence>
<comment type="similarity">
    <text evidence="2">Belongs to the MoaE family.</text>
</comment>
<evidence type="ECO:0000313" key="12">
    <source>
        <dbReference type="EMBL" id="RCW67153.1"/>
    </source>
</evidence>
<evidence type="ECO:0000256" key="11">
    <source>
        <dbReference type="ARBA" id="ARBA00049878"/>
    </source>
</evidence>
<dbReference type="InterPro" id="IPR036563">
    <property type="entry name" value="MoaE_sf"/>
</dbReference>
<evidence type="ECO:0000256" key="3">
    <source>
        <dbReference type="ARBA" id="ARBA00011950"/>
    </source>
</evidence>
<dbReference type="RefSeq" id="WP_014420342.1">
    <property type="nucleotide sequence ID" value="NZ_CALIOX010000008.1"/>
</dbReference>
<gene>
    <name evidence="12" type="ORF">DET61_10964</name>
</gene>
<accession>A0A368XGR5</accession>
<organism evidence="12 13">
    <name type="scientific">Marinobacter nauticus</name>
    <name type="common">Marinobacter hydrocarbonoclasticus</name>
    <name type="synonym">Marinobacter aquaeolei</name>
    <dbReference type="NCBI Taxonomy" id="2743"/>
    <lineage>
        <taxon>Bacteria</taxon>
        <taxon>Pseudomonadati</taxon>
        <taxon>Pseudomonadota</taxon>
        <taxon>Gammaproteobacteria</taxon>
        <taxon>Pseudomonadales</taxon>
        <taxon>Marinobacteraceae</taxon>
        <taxon>Marinobacter</taxon>
    </lineage>
</organism>
<evidence type="ECO:0000256" key="10">
    <source>
        <dbReference type="ARBA" id="ARBA00032474"/>
    </source>
</evidence>
<evidence type="ECO:0000256" key="8">
    <source>
        <dbReference type="ARBA" id="ARBA00030407"/>
    </source>
</evidence>
<dbReference type="UniPathway" id="UPA00344"/>
<dbReference type="SUPFAM" id="SSF54690">
    <property type="entry name" value="Molybdopterin synthase subunit MoaE"/>
    <property type="match status" value="1"/>
</dbReference>
<evidence type="ECO:0000256" key="2">
    <source>
        <dbReference type="ARBA" id="ARBA00005426"/>
    </source>
</evidence>
<protein>
    <recommendedName>
        <fullName evidence="4">Molybdopterin synthase catalytic subunit</fullName>
        <ecNumber evidence="3">2.8.1.12</ecNumber>
    </recommendedName>
    <alternativeName>
        <fullName evidence="9">MPT synthase subunit 2</fullName>
    </alternativeName>
    <alternativeName>
        <fullName evidence="7">Molybdenum cofactor biosynthesis protein E</fullName>
    </alternativeName>
    <alternativeName>
        <fullName evidence="8">Molybdopterin-converting factor large subunit</fullName>
    </alternativeName>
    <alternativeName>
        <fullName evidence="10">Molybdopterin-converting factor subunit 2</fullName>
    </alternativeName>
</protein>
<dbReference type="EC" id="2.8.1.12" evidence="3"/>
<proteinExistence type="inferred from homology"/>
<keyword evidence="5" id="KW-0501">Molybdenum cofactor biosynthesis</keyword>
<comment type="caution">
    <text evidence="12">The sequence shown here is derived from an EMBL/GenBank/DDBJ whole genome shotgun (WGS) entry which is preliminary data.</text>
</comment>
<evidence type="ECO:0000256" key="4">
    <source>
        <dbReference type="ARBA" id="ARBA00013858"/>
    </source>
</evidence>
<sequence>MISIQTDDFDAGAEYEALRLTGPGTGAIVTFSGLVRDSGDLSGVTGLFLEHYPGMTEQVIQGLIDEAGRRWDVQRARVIHRVGRLALADQIVFVGVCSAHRGDAFAACEFIMDALKTSAPFWKKEITREGEHWVEQKESDVARSRNWE</sequence>
<dbReference type="Pfam" id="PF02391">
    <property type="entry name" value="MoaE"/>
    <property type="match status" value="1"/>
</dbReference>